<evidence type="ECO:0000313" key="7">
    <source>
        <dbReference type="EMBL" id="SAI83883.1"/>
    </source>
</evidence>
<accession>A0A157SXI8</accession>
<dbReference type="GO" id="GO:0003735">
    <property type="term" value="F:structural constituent of ribosome"/>
    <property type="evidence" value="ECO:0007669"/>
    <property type="project" value="InterPro"/>
</dbReference>
<reference evidence="8" key="1">
    <citation type="submission" date="2016-04" db="EMBL/GenBank/DDBJ databases">
        <authorList>
            <person name="Shah S.A."/>
            <person name="Garrett R.A."/>
        </authorList>
    </citation>
    <scope>NUCLEOTIDE SEQUENCE [LARGE SCALE GENOMIC DNA]</scope>
    <source>
        <strain evidence="8">ATCC 35091 / DSM 1616 / JCM 8930 / NBRC 15331 / P1</strain>
    </source>
</reference>
<gene>
    <name evidence="5" type="primary">rpl18a</name>
    <name evidence="5" type="synonym">rpl20e</name>
    <name evidence="5" type="synonym">rplX</name>
    <name evidence="7" type="ORF">SSOP1_0329</name>
</gene>
<protein>
    <recommendedName>
        <fullName evidence="5">Large ribosomal subunit protein eL20</fullName>
    </recommendedName>
</protein>
<dbReference type="SUPFAM" id="SSF160374">
    <property type="entry name" value="RplX-like"/>
    <property type="match status" value="1"/>
</dbReference>
<keyword evidence="1 5" id="KW-0699">rRNA-binding</keyword>
<evidence type="ECO:0000256" key="5">
    <source>
        <dbReference type="HAMAP-Rule" id="MF_00273"/>
    </source>
</evidence>
<dbReference type="AlphaFoldDB" id="A0A157SXI8"/>
<feature type="domain" description="Large ribosomal subunit protein eL20" evidence="6">
    <location>
        <begin position="7"/>
        <end position="66"/>
    </location>
</feature>
<dbReference type="GO" id="GO:0005840">
    <property type="term" value="C:ribosome"/>
    <property type="evidence" value="ECO:0007669"/>
    <property type="project" value="UniProtKB-KW"/>
</dbReference>
<evidence type="ECO:0000256" key="3">
    <source>
        <dbReference type="ARBA" id="ARBA00022980"/>
    </source>
</evidence>
<proteinExistence type="inferred from homology"/>
<dbReference type="NCBIfam" id="NF001981">
    <property type="entry name" value="PRK00773.1-1"/>
    <property type="match status" value="1"/>
</dbReference>
<keyword evidence="2 5" id="KW-0694">RNA-binding</keyword>
<comment type="similarity">
    <text evidence="5">Belongs to the eukaryotic ribosomal protein eL20 family.</text>
</comment>
<dbReference type="GO" id="GO:0070180">
    <property type="term" value="F:large ribosomal subunit rRNA binding"/>
    <property type="evidence" value="ECO:0007669"/>
    <property type="project" value="UniProtKB-UniRule"/>
</dbReference>
<keyword evidence="3 5" id="KW-0689">Ribosomal protein</keyword>
<dbReference type="InterPro" id="IPR028877">
    <property type="entry name" value="Ribosomal_eL20"/>
</dbReference>
<dbReference type="EMBL" id="LT549890">
    <property type="protein sequence ID" value="SAI83883.1"/>
    <property type="molecule type" value="Genomic_DNA"/>
</dbReference>
<dbReference type="PATRIC" id="fig|2287.9.peg.337"/>
<evidence type="ECO:0000259" key="6">
    <source>
        <dbReference type="Pfam" id="PF01775"/>
    </source>
</evidence>
<evidence type="ECO:0000256" key="2">
    <source>
        <dbReference type="ARBA" id="ARBA00022884"/>
    </source>
</evidence>
<dbReference type="GO" id="GO:0006412">
    <property type="term" value="P:translation"/>
    <property type="evidence" value="ECO:0007669"/>
    <property type="project" value="UniProtKB-UniRule"/>
</dbReference>
<evidence type="ECO:0000256" key="4">
    <source>
        <dbReference type="ARBA" id="ARBA00023274"/>
    </source>
</evidence>
<name>A0A157SXI8_SACSO</name>
<evidence type="ECO:0000256" key="1">
    <source>
        <dbReference type="ARBA" id="ARBA00022730"/>
    </source>
</evidence>
<dbReference type="Pfam" id="PF01775">
    <property type="entry name" value="Ribosomal_L18A"/>
    <property type="match status" value="1"/>
</dbReference>
<dbReference type="HAMAP" id="MF_00273">
    <property type="entry name" value="Ribosomal_eL20"/>
    <property type="match status" value="1"/>
</dbReference>
<dbReference type="InterPro" id="IPR023573">
    <property type="entry name" value="Ribosomal_eL20_dom"/>
</dbReference>
<sequence length="89" mass="10606">MNEMSGIKFYLVKGTALFGESHYPEKRKFVKIVRALNEKQAIEYVYSHFGSKNKIKRYNIKIEQISEIKEEEIPDRRIRELAKVDKIIM</sequence>
<keyword evidence="4 5" id="KW-0687">Ribonucleoprotein</keyword>
<dbReference type="Gene3D" id="3.10.20.10">
    <property type="match status" value="1"/>
</dbReference>
<dbReference type="Proteomes" id="UP000076770">
    <property type="component" value="Chromosome i"/>
</dbReference>
<dbReference type="GO" id="GO:1990904">
    <property type="term" value="C:ribonucleoprotein complex"/>
    <property type="evidence" value="ECO:0007669"/>
    <property type="project" value="UniProtKB-KW"/>
</dbReference>
<evidence type="ECO:0000313" key="8">
    <source>
        <dbReference type="Proteomes" id="UP000076770"/>
    </source>
</evidence>
<organism evidence="7 8">
    <name type="scientific">Saccharolobus solfataricus</name>
    <name type="common">Sulfolobus solfataricus</name>
    <dbReference type="NCBI Taxonomy" id="2287"/>
    <lineage>
        <taxon>Archaea</taxon>
        <taxon>Thermoproteota</taxon>
        <taxon>Thermoprotei</taxon>
        <taxon>Sulfolobales</taxon>
        <taxon>Sulfolobaceae</taxon>
        <taxon>Saccharolobus</taxon>
    </lineage>
</organism>
<comment type="subunit">
    <text evidence="5">Part of the 50S ribosomal subunit. Binds 23S rRNA.</text>
</comment>